<evidence type="ECO:0000256" key="2">
    <source>
        <dbReference type="ARBA" id="ARBA00022729"/>
    </source>
</evidence>
<dbReference type="OrthoDB" id="9775455at2"/>
<evidence type="ECO:0000259" key="7">
    <source>
        <dbReference type="Pfam" id="PF13629"/>
    </source>
</evidence>
<proteinExistence type="inferred from homology"/>
<feature type="region of interest" description="Disordered" evidence="5">
    <location>
        <begin position="429"/>
        <end position="523"/>
    </location>
</feature>
<comment type="similarity">
    <text evidence="4">Belongs to the bacterial secretin family.</text>
</comment>
<dbReference type="PANTHER" id="PTHR30332:SF24">
    <property type="entry name" value="SECRETIN GSPD-RELATED"/>
    <property type="match status" value="1"/>
</dbReference>
<gene>
    <name evidence="8" type="ORF">CEG14_15200</name>
</gene>
<dbReference type="Proteomes" id="UP000217005">
    <property type="component" value="Unassembled WGS sequence"/>
</dbReference>
<dbReference type="AlphaFoldDB" id="A0A261SK98"/>
<dbReference type="EMBL" id="NEVL01000003">
    <property type="protein sequence ID" value="OZI36763.1"/>
    <property type="molecule type" value="Genomic_DNA"/>
</dbReference>
<dbReference type="PRINTS" id="PR00811">
    <property type="entry name" value="BCTERIALGSPD"/>
</dbReference>
<feature type="domain" description="Pilus formation protein N-terminal" evidence="7">
    <location>
        <begin position="53"/>
        <end position="118"/>
    </location>
</feature>
<organism evidence="8 9">
    <name type="scientific">Bordetella genomosp. 1</name>
    <dbReference type="NCBI Taxonomy" id="1395607"/>
    <lineage>
        <taxon>Bacteria</taxon>
        <taxon>Pseudomonadati</taxon>
        <taxon>Pseudomonadota</taxon>
        <taxon>Betaproteobacteria</taxon>
        <taxon>Burkholderiales</taxon>
        <taxon>Alcaligenaceae</taxon>
        <taxon>Bordetella</taxon>
    </lineage>
</organism>
<sequence>MLSIGAAPAPAAAARPAQAAADAAGFVSAPPRASEAAAFKDSSTRSAHESLPQITLDVGQTFNLATPGVARVAVGSGQVVQAAAVEGREVVLFGRGEGTSSVQIWRRGQRTLTYTVHVRPAGFTAMRAEVQALLQHVPNARSSVAGDSIVIEGDGLSDDDRTRIAALAERYPRIVDFTGQVGWDNMVMLDVQVVELPRSRLREFGLGWDLQSAAPPRSGVQWQFPAVAAPAPRQWLLQAGVSARLNALAERGDAMMLARPQLIARSGSTASFLAGGEVPYTSVQRDERSETRFKPYGVRLTITPHIDATGGVRCRIEVEASAIDGSLSLPAGPALRTRRASTEFNVPSGRTLVLGGFLSRETSVQRSGLPLLGDIPGIGALFSVQRESRRDTELAIFVTPTIMGAEHPVHARRLERADRQLRAAFPEHTPLGLDMPVGGARPAPTTWHRGSQWAPEPEFDGGSQATAGPGTRAGTRADTSTDTSAGKAAGVGLDGASHAAADADPRTAADPRADGGRSQWEAR</sequence>
<protein>
    <submittedName>
        <fullName evidence="8">Secretion protein</fullName>
    </submittedName>
</protein>
<dbReference type="InterPro" id="IPR001775">
    <property type="entry name" value="GspD/PilQ"/>
</dbReference>
<dbReference type="GO" id="GO:0009306">
    <property type="term" value="P:protein secretion"/>
    <property type="evidence" value="ECO:0007669"/>
    <property type="project" value="InterPro"/>
</dbReference>
<keyword evidence="3" id="KW-0472">Membrane</keyword>
<dbReference type="Pfam" id="PF00263">
    <property type="entry name" value="Secretin"/>
    <property type="match status" value="1"/>
</dbReference>
<accession>A0A261SK98</accession>
<dbReference type="GO" id="GO:0016020">
    <property type="term" value="C:membrane"/>
    <property type="evidence" value="ECO:0007669"/>
    <property type="project" value="UniProtKB-SubCell"/>
</dbReference>
<evidence type="ECO:0000256" key="1">
    <source>
        <dbReference type="ARBA" id="ARBA00004370"/>
    </source>
</evidence>
<evidence type="ECO:0000256" key="5">
    <source>
        <dbReference type="SAM" id="MobiDB-lite"/>
    </source>
</evidence>
<evidence type="ECO:0000256" key="4">
    <source>
        <dbReference type="RuleBase" id="RU004003"/>
    </source>
</evidence>
<evidence type="ECO:0000259" key="6">
    <source>
        <dbReference type="Pfam" id="PF00263"/>
    </source>
</evidence>
<dbReference type="InterPro" id="IPR032789">
    <property type="entry name" value="T2SS-T3SS_pil_N"/>
</dbReference>
<dbReference type="Pfam" id="PF13629">
    <property type="entry name" value="T2SS-T3SS_pil_N"/>
    <property type="match status" value="1"/>
</dbReference>
<reference evidence="8 9" key="1">
    <citation type="submission" date="2017-05" db="EMBL/GenBank/DDBJ databases">
        <title>Complete and WGS of Bordetella genogroups.</title>
        <authorList>
            <person name="Spilker T."/>
            <person name="LiPuma J."/>
        </authorList>
    </citation>
    <scope>NUCLEOTIDE SEQUENCE [LARGE SCALE GENOMIC DNA]</scope>
    <source>
        <strain evidence="8 9">AU17610</strain>
    </source>
</reference>
<name>A0A261SK98_9BORD</name>
<comment type="caution">
    <text evidence="8">The sequence shown here is derived from an EMBL/GenBank/DDBJ whole genome shotgun (WGS) entry which is preliminary data.</text>
</comment>
<keyword evidence="2" id="KW-0732">Signal</keyword>
<dbReference type="PANTHER" id="PTHR30332">
    <property type="entry name" value="PROBABLE GENERAL SECRETION PATHWAY PROTEIN D"/>
    <property type="match status" value="1"/>
</dbReference>
<evidence type="ECO:0000313" key="8">
    <source>
        <dbReference type="EMBL" id="OZI36763.1"/>
    </source>
</evidence>
<feature type="domain" description="Type II/III secretion system secretin-like" evidence="6">
    <location>
        <begin position="247"/>
        <end position="403"/>
    </location>
</feature>
<comment type="subcellular location">
    <subcellularLocation>
        <location evidence="1">Membrane</location>
    </subcellularLocation>
</comment>
<feature type="compositionally biased region" description="Basic and acidic residues" evidence="5">
    <location>
        <begin position="501"/>
        <end position="523"/>
    </location>
</feature>
<dbReference type="InterPro" id="IPR004846">
    <property type="entry name" value="T2SS/T3SS_dom"/>
</dbReference>
<dbReference type="GO" id="GO:0015627">
    <property type="term" value="C:type II protein secretion system complex"/>
    <property type="evidence" value="ECO:0007669"/>
    <property type="project" value="TreeGrafter"/>
</dbReference>
<evidence type="ECO:0000256" key="3">
    <source>
        <dbReference type="ARBA" id="ARBA00023136"/>
    </source>
</evidence>
<evidence type="ECO:0000313" key="9">
    <source>
        <dbReference type="Proteomes" id="UP000217005"/>
    </source>
</evidence>
<dbReference type="InterPro" id="IPR050810">
    <property type="entry name" value="Bact_Secretion_Sys_Channel"/>
</dbReference>